<dbReference type="GO" id="GO:0003677">
    <property type="term" value="F:DNA binding"/>
    <property type="evidence" value="ECO:0007669"/>
    <property type="project" value="UniProtKB-UniRule"/>
</dbReference>
<dbReference type="SUPFAM" id="SSF56349">
    <property type="entry name" value="DNA breaking-rejoining enzymes"/>
    <property type="match status" value="1"/>
</dbReference>
<evidence type="ECO:0008006" key="10">
    <source>
        <dbReference type="Google" id="ProtNLM"/>
    </source>
</evidence>
<dbReference type="Gene3D" id="1.10.443.10">
    <property type="entry name" value="Intergrase catalytic core"/>
    <property type="match status" value="1"/>
</dbReference>
<evidence type="ECO:0000259" key="6">
    <source>
        <dbReference type="PROSITE" id="PS51898"/>
    </source>
</evidence>
<keyword evidence="9" id="KW-1185">Reference proteome</keyword>
<dbReference type="InterPro" id="IPR010998">
    <property type="entry name" value="Integrase_recombinase_N"/>
</dbReference>
<dbReference type="GO" id="GO:0006310">
    <property type="term" value="P:DNA recombination"/>
    <property type="evidence" value="ECO:0007669"/>
    <property type="project" value="UniProtKB-KW"/>
</dbReference>
<dbReference type="InterPro" id="IPR038488">
    <property type="entry name" value="Integrase_DNA-bd_sf"/>
</dbReference>
<evidence type="ECO:0000256" key="5">
    <source>
        <dbReference type="PROSITE-ProRule" id="PRU01248"/>
    </source>
</evidence>
<organism evidence="8 9">
    <name type="scientific">Litorilituus lipolyticus</name>
    <dbReference type="NCBI Taxonomy" id="2491017"/>
    <lineage>
        <taxon>Bacteria</taxon>
        <taxon>Pseudomonadati</taxon>
        <taxon>Pseudomonadota</taxon>
        <taxon>Gammaproteobacteria</taxon>
        <taxon>Alteromonadales</taxon>
        <taxon>Colwelliaceae</taxon>
        <taxon>Litorilituus</taxon>
    </lineage>
</organism>
<dbReference type="PROSITE" id="PS51900">
    <property type="entry name" value="CB"/>
    <property type="match status" value="1"/>
</dbReference>
<dbReference type="Pfam" id="PF00589">
    <property type="entry name" value="Phage_integrase"/>
    <property type="match status" value="1"/>
</dbReference>
<evidence type="ECO:0000256" key="2">
    <source>
        <dbReference type="ARBA" id="ARBA00022908"/>
    </source>
</evidence>
<sequence length="406" mass="45735">MAITIEAIREAKQQAKTLEKPIKLSVGDGIRLNISKSSAVFQLRYRIKEAGKNKERTLTLDKLTARTDVTLTKALNKALDDAETAKALVKQGIDPTKEKHIAKNQSIEKQSLTLNDYFLLWVKRISTATQWSDKHYTDMSSKFKIHISPVIGELPLDRISRQHIGNVLENVADKPATYKKVRSLLNMILEDAVIANKIDVNPTPRKSIGAVTKYAAKKLPAVTSLPLLQNIIAGINTINITPTIRVAALLQAQTVLRSQTIIKAKWDEFDLTNQLWRIPRVKGRIKLSDADKYGDHFNVPLSDETTKLLMQWRDSLRWQQSDYLFPSNSKSGHITVEALTKVYKIRLKLDSHCAHGWRSSFSTLAHDAIDEHGKGLFRTDVIERCLDHVVGNAVQYALNGGQKEVY</sequence>
<dbReference type="AlphaFoldDB" id="A0A502L5M7"/>
<keyword evidence="2" id="KW-0229">DNA integration</keyword>
<feature type="domain" description="Tyr recombinase" evidence="6">
    <location>
        <begin position="218"/>
        <end position="406"/>
    </location>
</feature>
<evidence type="ECO:0000256" key="1">
    <source>
        <dbReference type="ARBA" id="ARBA00008857"/>
    </source>
</evidence>
<evidence type="ECO:0000313" key="8">
    <source>
        <dbReference type="EMBL" id="TPH19228.1"/>
    </source>
</evidence>
<dbReference type="PROSITE" id="PS51898">
    <property type="entry name" value="TYR_RECOMBINASE"/>
    <property type="match status" value="1"/>
</dbReference>
<dbReference type="RefSeq" id="WP_140600778.1">
    <property type="nucleotide sequence ID" value="NZ_SAWY01000001.1"/>
</dbReference>
<dbReference type="InterPro" id="IPR025166">
    <property type="entry name" value="Integrase_DNA_bind_dom"/>
</dbReference>
<dbReference type="InterPro" id="IPR002104">
    <property type="entry name" value="Integrase_catalytic"/>
</dbReference>
<keyword evidence="4" id="KW-0233">DNA recombination</keyword>
<dbReference type="Pfam" id="PF22022">
    <property type="entry name" value="Phage_int_M"/>
    <property type="match status" value="1"/>
</dbReference>
<evidence type="ECO:0000313" key="9">
    <source>
        <dbReference type="Proteomes" id="UP000315303"/>
    </source>
</evidence>
<reference evidence="8 9" key="1">
    <citation type="submission" date="2019-01" db="EMBL/GenBank/DDBJ databases">
        <title>Litorilituus lipolytica sp. nov., isolated from intertidal sand of the Yellow Sea in China.</title>
        <authorList>
            <person name="Liu A."/>
        </authorList>
    </citation>
    <scope>NUCLEOTIDE SEQUENCE [LARGE SCALE GENOMIC DNA]</scope>
    <source>
        <strain evidence="8 9">RZ04</strain>
    </source>
</reference>
<comment type="caution">
    <text evidence="8">The sequence shown here is derived from an EMBL/GenBank/DDBJ whole genome shotgun (WGS) entry which is preliminary data.</text>
</comment>
<evidence type="ECO:0000259" key="7">
    <source>
        <dbReference type="PROSITE" id="PS51900"/>
    </source>
</evidence>
<evidence type="ECO:0000256" key="4">
    <source>
        <dbReference type="ARBA" id="ARBA00023172"/>
    </source>
</evidence>
<gene>
    <name evidence="8" type="ORF">EPA86_00425</name>
</gene>
<dbReference type="Pfam" id="PF13356">
    <property type="entry name" value="Arm-DNA-bind_3"/>
    <property type="match status" value="1"/>
</dbReference>
<dbReference type="OrthoDB" id="9795573at2"/>
<comment type="similarity">
    <text evidence="1">Belongs to the 'phage' integrase family.</text>
</comment>
<dbReference type="GO" id="GO:0015074">
    <property type="term" value="P:DNA integration"/>
    <property type="evidence" value="ECO:0007669"/>
    <property type="project" value="UniProtKB-KW"/>
</dbReference>
<dbReference type="InterPro" id="IPR044068">
    <property type="entry name" value="CB"/>
</dbReference>
<protein>
    <recommendedName>
        <fullName evidence="10">DUF4102 domain-containing protein</fullName>
    </recommendedName>
</protein>
<feature type="domain" description="Core-binding (CB)" evidence="7">
    <location>
        <begin position="112"/>
        <end position="193"/>
    </location>
</feature>
<dbReference type="Gene3D" id="3.30.160.390">
    <property type="entry name" value="Integrase, DNA-binding domain"/>
    <property type="match status" value="1"/>
</dbReference>
<dbReference type="InterPro" id="IPR011010">
    <property type="entry name" value="DNA_brk_join_enz"/>
</dbReference>
<name>A0A502L5M7_9GAMM</name>
<dbReference type="Proteomes" id="UP000315303">
    <property type="component" value="Unassembled WGS sequence"/>
</dbReference>
<proteinExistence type="inferred from homology"/>
<dbReference type="PANTHER" id="PTHR30629">
    <property type="entry name" value="PROPHAGE INTEGRASE"/>
    <property type="match status" value="1"/>
</dbReference>
<accession>A0A502L5M7</accession>
<dbReference type="InterPro" id="IPR053876">
    <property type="entry name" value="Phage_int_M"/>
</dbReference>
<dbReference type="Gene3D" id="1.10.150.130">
    <property type="match status" value="1"/>
</dbReference>
<keyword evidence="3 5" id="KW-0238">DNA-binding</keyword>
<dbReference type="EMBL" id="SAWY01000001">
    <property type="protein sequence ID" value="TPH19228.1"/>
    <property type="molecule type" value="Genomic_DNA"/>
</dbReference>
<dbReference type="PANTHER" id="PTHR30629:SF2">
    <property type="entry name" value="PROPHAGE INTEGRASE INTS-RELATED"/>
    <property type="match status" value="1"/>
</dbReference>
<dbReference type="InterPro" id="IPR013762">
    <property type="entry name" value="Integrase-like_cat_sf"/>
</dbReference>
<evidence type="ECO:0000256" key="3">
    <source>
        <dbReference type="ARBA" id="ARBA00023125"/>
    </source>
</evidence>
<dbReference type="InterPro" id="IPR050808">
    <property type="entry name" value="Phage_Integrase"/>
</dbReference>